<accession>A0AAV4SM59</accession>
<gene>
    <name evidence="1" type="ORF">CDAR_430481</name>
</gene>
<keyword evidence="2" id="KW-1185">Reference proteome</keyword>
<dbReference type="EMBL" id="BPLQ01008079">
    <property type="protein sequence ID" value="GIY34582.1"/>
    <property type="molecule type" value="Genomic_DNA"/>
</dbReference>
<evidence type="ECO:0000313" key="1">
    <source>
        <dbReference type="EMBL" id="GIY34582.1"/>
    </source>
</evidence>
<dbReference type="Proteomes" id="UP001054837">
    <property type="component" value="Unassembled WGS sequence"/>
</dbReference>
<sequence>MCVPCTTANPASLHPNILLAAWVKKDVLRELCVSHCTRPLGMIREVFHTLKEIPFRECFTSFEEQGIIIQQDFNWMRKGMRNDMHFIYQHIFRSFS</sequence>
<protein>
    <submittedName>
        <fullName evidence="1">Uncharacterized protein</fullName>
    </submittedName>
</protein>
<comment type="caution">
    <text evidence="1">The sequence shown here is derived from an EMBL/GenBank/DDBJ whole genome shotgun (WGS) entry which is preliminary data.</text>
</comment>
<reference evidence="1 2" key="1">
    <citation type="submission" date="2021-06" db="EMBL/GenBank/DDBJ databases">
        <title>Caerostris darwini draft genome.</title>
        <authorList>
            <person name="Kono N."/>
            <person name="Arakawa K."/>
        </authorList>
    </citation>
    <scope>NUCLEOTIDE SEQUENCE [LARGE SCALE GENOMIC DNA]</scope>
</reference>
<proteinExistence type="predicted"/>
<name>A0AAV4SM59_9ARAC</name>
<organism evidence="1 2">
    <name type="scientific">Caerostris darwini</name>
    <dbReference type="NCBI Taxonomy" id="1538125"/>
    <lineage>
        <taxon>Eukaryota</taxon>
        <taxon>Metazoa</taxon>
        <taxon>Ecdysozoa</taxon>
        <taxon>Arthropoda</taxon>
        <taxon>Chelicerata</taxon>
        <taxon>Arachnida</taxon>
        <taxon>Araneae</taxon>
        <taxon>Araneomorphae</taxon>
        <taxon>Entelegynae</taxon>
        <taxon>Araneoidea</taxon>
        <taxon>Araneidae</taxon>
        <taxon>Caerostris</taxon>
    </lineage>
</organism>
<evidence type="ECO:0000313" key="2">
    <source>
        <dbReference type="Proteomes" id="UP001054837"/>
    </source>
</evidence>
<dbReference type="AlphaFoldDB" id="A0AAV4SM59"/>